<feature type="compositionally biased region" description="Basic and acidic residues" evidence="1">
    <location>
        <begin position="1"/>
        <end position="10"/>
    </location>
</feature>
<feature type="transmembrane region" description="Helical" evidence="2">
    <location>
        <begin position="209"/>
        <end position="232"/>
    </location>
</feature>
<gene>
    <name evidence="3" type="ORF">F0U44_14440</name>
</gene>
<dbReference type="RefSeq" id="WP_149728956.1">
    <property type="nucleotide sequence ID" value="NZ_VUJV01000003.1"/>
</dbReference>
<name>A0A5B1LG35_9ACTN</name>
<comment type="caution">
    <text evidence="3">The sequence shown here is derived from an EMBL/GenBank/DDBJ whole genome shotgun (WGS) entry which is preliminary data.</text>
</comment>
<keyword evidence="4" id="KW-1185">Reference proteome</keyword>
<evidence type="ECO:0000256" key="2">
    <source>
        <dbReference type="SAM" id="Phobius"/>
    </source>
</evidence>
<organism evidence="3 4">
    <name type="scientific">Nocardioides humilatus</name>
    <dbReference type="NCBI Taxonomy" id="2607660"/>
    <lineage>
        <taxon>Bacteria</taxon>
        <taxon>Bacillati</taxon>
        <taxon>Actinomycetota</taxon>
        <taxon>Actinomycetes</taxon>
        <taxon>Propionibacteriales</taxon>
        <taxon>Nocardioidaceae</taxon>
        <taxon>Nocardioides</taxon>
    </lineage>
</organism>
<protein>
    <submittedName>
        <fullName evidence="3">Uncharacterized protein</fullName>
    </submittedName>
</protein>
<feature type="compositionally biased region" description="Low complexity" evidence="1">
    <location>
        <begin position="26"/>
        <end position="36"/>
    </location>
</feature>
<feature type="compositionally biased region" description="Basic residues" evidence="1">
    <location>
        <begin position="137"/>
        <end position="152"/>
    </location>
</feature>
<feature type="transmembrane region" description="Helical" evidence="2">
    <location>
        <begin position="282"/>
        <end position="298"/>
    </location>
</feature>
<feature type="compositionally biased region" description="Acidic residues" evidence="1">
    <location>
        <begin position="40"/>
        <end position="84"/>
    </location>
</feature>
<evidence type="ECO:0000313" key="4">
    <source>
        <dbReference type="Proteomes" id="UP000325003"/>
    </source>
</evidence>
<evidence type="ECO:0000313" key="3">
    <source>
        <dbReference type="EMBL" id="KAA1419613.1"/>
    </source>
</evidence>
<keyword evidence="2" id="KW-1133">Transmembrane helix</keyword>
<keyword evidence="2" id="KW-0472">Membrane</keyword>
<accession>A0A5B1LG35</accession>
<dbReference type="AlphaFoldDB" id="A0A5B1LG35"/>
<feature type="region of interest" description="Disordered" evidence="1">
    <location>
        <begin position="1"/>
        <end position="191"/>
    </location>
</feature>
<sequence length="334" mass="34672">MSDEQDKLKVSLEPPKLFGRKKKDAPGPAKRPAAKPAPEEVPEPDPELVEEPVAEPEPEPAEEVAAESAPEPEPELELEPEPEPVAEATVNDDAPAEESVDGTLVIETPAEVEAAPEPEPAPVVEAPVVEAPATKAPAKKAPAKKPAPKKAAPKPVEKAAEEPVAVPAAKKPARPRAKMAPPIEPEPVTTDDHDDAAVAALARDGEPLLALYPAASVTGAVVGGAMVLLTWLSLRGCEAVRDTSSCGGGPGLLLLLATFVVCIMLGSTLLKTFVVPDPGSSSFLAVGLVAVVALLFLIDALDHWSMIIVIPVLSVGAFLASVWVTKTFVEPTET</sequence>
<keyword evidence="2" id="KW-0812">Transmembrane</keyword>
<dbReference type="EMBL" id="VUJV01000003">
    <property type="protein sequence ID" value="KAA1419613.1"/>
    <property type="molecule type" value="Genomic_DNA"/>
</dbReference>
<reference evidence="3 4" key="2">
    <citation type="submission" date="2019-09" db="EMBL/GenBank/DDBJ databases">
        <authorList>
            <person name="Jin C."/>
        </authorList>
    </citation>
    <scope>NUCLEOTIDE SEQUENCE [LARGE SCALE GENOMIC DNA]</scope>
    <source>
        <strain evidence="3 4">BN130099</strain>
    </source>
</reference>
<proteinExistence type="predicted"/>
<feature type="transmembrane region" description="Helical" evidence="2">
    <location>
        <begin position="252"/>
        <end position="270"/>
    </location>
</feature>
<feature type="transmembrane region" description="Helical" evidence="2">
    <location>
        <begin position="304"/>
        <end position="324"/>
    </location>
</feature>
<feature type="compositionally biased region" description="Low complexity" evidence="1">
    <location>
        <begin position="122"/>
        <end position="136"/>
    </location>
</feature>
<dbReference type="Proteomes" id="UP000325003">
    <property type="component" value="Unassembled WGS sequence"/>
</dbReference>
<evidence type="ECO:0000256" key="1">
    <source>
        <dbReference type="SAM" id="MobiDB-lite"/>
    </source>
</evidence>
<reference evidence="3 4" key="1">
    <citation type="submission" date="2019-09" db="EMBL/GenBank/DDBJ databases">
        <title>Nocardioides panacisoli sp. nov., isolated from the soil of a ginseng field.</title>
        <authorList>
            <person name="Cho C."/>
        </authorList>
    </citation>
    <scope>NUCLEOTIDE SEQUENCE [LARGE SCALE GENOMIC DNA]</scope>
    <source>
        <strain evidence="3 4">BN130099</strain>
    </source>
</reference>